<dbReference type="Pfam" id="PF01381">
    <property type="entry name" value="HTH_3"/>
    <property type="match status" value="1"/>
</dbReference>
<evidence type="ECO:0000313" key="4">
    <source>
        <dbReference type="Proteomes" id="UP000372533"/>
    </source>
</evidence>
<dbReference type="PANTHER" id="PTHR46558">
    <property type="entry name" value="TRACRIPTIONAL REGULATORY PROTEIN-RELATED-RELATED"/>
    <property type="match status" value="1"/>
</dbReference>
<dbReference type="CDD" id="cd00093">
    <property type="entry name" value="HTH_XRE"/>
    <property type="match status" value="1"/>
</dbReference>
<sequence length="45" mass="5300">MINENLKSLRKIHQYTQEELAEKLNVSRQSIAKWESGVSQTKGYY</sequence>
<evidence type="ECO:0000259" key="2">
    <source>
        <dbReference type="PROSITE" id="PS50943"/>
    </source>
</evidence>
<dbReference type="InterPro" id="IPR001387">
    <property type="entry name" value="Cro/C1-type_HTH"/>
</dbReference>
<dbReference type="PANTHER" id="PTHR46558:SF4">
    <property type="entry name" value="DNA-BIDING PHAGE PROTEIN"/>
    <property type="match status" value="1"/>
</dbReference>
<organism evidence="3 4">
    <name type="scientific">Clostridioides difficile</name>
    <name type="common">Peptoclostridium difficile</name>
    <dbReference type="NCBI Taxonomy" id="1496"/>
    <lineage>
        <taxon>Bacteria</taxon>
        <taxon>Bacillati</taxon>
        <taxon>Bacillota</taxon>
        <taxon>Clostridia</taxon>
        <taxon>Peptostreptococcales</taxon>
        <taxon>Peptostreptococcaceae</taxon>
        <taxon>Clostridioides</taxon>
    </lineage>
</organism>
<dbReference type="SUPFAM" id="SSF47413">
    <property type="entry name" value="lambda repressor-like DNA-binding domains"/>
    <property type="match status" value="1"/>
</dbReference>
<evidence type="ECO:0000313" key="3">
    <source>
        <dbReference type="EMBL" id="VHY07190.1"/>
    </source>
</evidence>
<dbReference type="PROSITE" id="PS50943">
    <property type="entry name" value="HTH_CROC1"/>
    <property type="match status" value="1"/>
</dbReference>
<evidence type="ECO:0000256" key="1">
    <source>
        <dbReference type="ARBA" id="ARBA00023125"/>
    </source>
</evidence>
<dbReference type="Proteomes" id="UP000372533">
    <property type="component" value="Unassembled WGS sequence"/>
</dbReference>
<feature type="domain" description="HTH cro/C1-type" evidence="2">
    <location>
        <begin position="6"/>
        <end position="37"/>
    </location>
</feature>
<name>A0AB74R4D3_CLODI</name>
<dbReference type="AlphaFoldDB" id="A0AB74R4D3"/>
<protein>
    <submittedName>
        <fullName evidence="3">Transcriptional regulator</fullName>
    </submittedName>
</protein>
<keyword evidence="1" id="KW-0238">DNA-binding</keyword>
<comment type="caution">
    <text evidence="3">The sequence shown here is derived from an EMBL/GenBank/DDBJ whole genome shotgun (WGS) entry which is preliminary data.</text>
</comment>
<proteinExistence type="predicted"/>
<accession>A0AB74R4D3</accession>
<dbReference type="InterPro" id="IPR010982">
    <property type="entry name" value="Lambda_DNA-bd_dom_sf"/>
</dbReference>
<dbReference type="EMBL" id="CAAJVP010000008">
    <property type="protein sequence ID" value="VHY07190.1"/>
    <property type="molecule type" value="Genomic_DNA"/>
</dbReference>
<dbReference type="Gene3D" id="1.10.260.40">
    <property type="entry name" value="lambda repressor-like DNA-binding domains"/>
    <property type="match status" value="1"/>
</dbReference>
<gene>
    <name evidence="3" type="primary">pezA_2</name>
    <name evidence="3" type="ORF">SAMEA1402366_01935</name>
</gene>
<reference evidence="3 4" key="1">
    <citation type="submission" date="2019-04" db="EMBL/GenBank/DDBJ databases">
        <authorList>
            <consortium name="Pathogen Informatics"/>
        </authorList>
    </citation>
    <scope>NUCLEOTIDE SEQUENCE [LARGE SCALE GENOMIC DNA]</scope>
    <source>
        <strain evidence="4">tl291</strain>
    </source>
</reference>
<dbReference type="GO" id="GO:0003677">
    <property type="term" value="F:DNA binding"/>
    <property type="evidence" value="ECO:0007669"/>
    <property type="project" value="UniProtKB-KW"/>
</dbReference>